<evidence type="ECO:0000313" key="4">
    <source>
        <dbReference type="Proteomes" id="UP001557465"/>
    </source>
</evidence>
<dbReference type="EC" id="3.-.-.-" evidence="3"/>
<dbReference type="Pfam" id="PF00144">
    <property type="entry name" value="Beta-lactamase"/>
    <property type="match status" value="1"/>
</dbReference>
<keyword evidence="3" id="KW-0378">Hydrolase</keyword>
<feature type="domain" description="Beta-lactamase-related" evidence="2">
    <location>
        <begin position="1"/>
        <end position="133"/>
    </location>
</feature>
<dbReference type="InterPro" id="IPR001466">
    <property type="entry name" value="Beta-lactam-related"/>
</dbReference>
<feature type="transmembrane region" description="Helical" evidence="1">
    <location>
        <begin position="202"/>
        <end position="221"/>
    </location>
</feature>
<proteinExistence type="predicted"/>
<dbReference type="InterPro" id="IPR012338">
    <property type="entry name" value="Beta-lactam/transpept-like"/>
</dbReference>
<dbReference type="PANTHER" id="PTHR46825:SF7">
    <property type="entry name" value="D-ALANYL-D-ALANINE CARBOXYPEPTIDASE"/>
    <property type="match status" value="1"/>
</dbReference>
<dbReference type="PANTHER" id="PTHR46825">
    <property type="entry name" value="D-ALANYL-D-ALANINE-CARBOXYPEPTIDASE/ENDOPEPTIDASE AMPH"/>
    <property type="match status" value="1"/>
</dbReference>
<evidence type="ECO:0000256" key="1">
    <source>
        <dbReference type="SAM" id="Phobius"/>
    </source>
</evidence>
<comment type="caution">
    <text evidence="3">The sequence shown here is derived from an EMBL/GenBank/DDBJ whole genome shotgun (WGS) entry which is preliminary data.</text>
</comment>
<name>A0ABV3TKM4_9RHOB</name>
<dbReference type="RefSeq" id="WP_368391981.1">
    <property type="nucleotide sequence ID" value="NZ_JBFRYC010000005.1"/>
</dbReference>
<dbReference type="Proteomes" id="UP001557465">
    <property type="component" value="Unassembled WGS sequence"/>
</dbReference>
<keyword evidence="1" id="KW-1133">Transmembrane helix</keyword>
<dbReference type="EMBL" id="JBFRYC010000005">
    <property type="protein sequence ID" value="MEX1662126.1"/>
    <property type="molecule type" value="Genomic_DNA"/>
</dbReference>
<keyword evidence="1" id="KW-0812">Transmembrane</keyword>
<accession>A0ABV3TKM4</accession>
<dbReference type="SUPFAM" id="SSF56601">
    <property type="entry name" value="beta-lactamase/transpeptidase-like"/>
    <property type="match status" value="1"/>
</dbReference>
<protein>
    <submittedName>
        <fullName evidence="3">Serine hydrolase domain-containing protein</fullName>
        <ecNumber evidence="3">3.-.-.-</ecNumber>
    </submittedName>
</protein>
<evidence type="ECO:0000259" key="2">
    <source>
        <dbReference type="Pfam" id="PF00144"/>
    </source>
</evidence>
<dbReference type="GO" id="GO:0016787">
    <property type="term" value="F:hydrolase activity"/>
    <property type="evidence" value="ECO:0007669"/>
    <property type="project" value="UniProtKB-KW"/>
</dbReference>
<feature type="transmembrane region" description="Helical" evidence="1">
    <location>
        <begin position="175"/>
        <end position="195"/>
    </location>
</feature>
<keyword evidence="1" id="KW-0472">Membrane</keyword>
<evidence type="ECO:0000313" key="3">
    <source>
        <dbReference type="EMBL" id="MEX1662126.1"/>
    </source>
</evidence>
<keyword evidence="4" id="KW-1185">Reference proteome</keyword>
<dbReference type="Gene3D" id="3.40.710.10">
    <property type="entry name" value="DD-peptidase/beta-lactamase superfamily"/>
    <property type="match status" value="1"/>
</dbReference>
<sequence length="269" mass="28818">MTPENRMLAASIGKTFVADTVLALESEGRLSRADLLADHLGDRTWSTKLPNAETITIGHLLRHQSGLPDHPHLPTFQTAAAARIAAGKRRFPPEELLDFVTGRAPLFAADAGWAYSDTGYILLGLVIEEVTGDGIVILSNSQRSCPLFAAILRDWSESLGVAPVGMARVLWAETAARISIVVLTTLTAVAFWIALRGRSRPRIVRIGAGVISAPLILWPLWASAQGYLIPFSILPSLWLWLGAASCLAGLGLAAFALGAERRQQAAAAR</sequence>
<feature type="transmembrane region" description="Helical" evidence="1">
    <location>
        <begin position="237"/>
        <end position="259"/>
    </location>
</feature>
<gene>
    <name evidence="3" type="ORF">AB4874_10760</name>
</gene>
<organism evidence="3 4">
    <name type="scientific">Thioclava arctica</name>
    <dbReference type="NCBI Taxonomy" id="3238301"/>
    <lineage>
        <taxon>Bacteria</taxon>
        <taxon>Pseudomonadati</taxon>
        <taxon>Pseudomonadota</taxon>
        <taxon>Alphaproteobacteria</taxon>
        <taxon>Rhodobacterales</taxon>
        <taxon>Paracoccaceae</taxon>
        <taxon>Thioclava</taxon>
    </lineage>
</organism>
<reference evidence="3 4" key="1">
    <citation type="journal article" date="2011" name="Int. J. Syst. Evol. Microbiol.">
        <title>Zhongshania antarctica gen. nov., sp. nov. and Zhongshania guokunii sp. nov., gammaproteobacteria respectively isolated from coastal attached (fast) ice and surface seawater of the Antarctic.</title>
        <authorList>
            <person name="Li H.J."/>
            <person name="Zhang X.Y."/>
            <person name="Chen C.X."/>
            <person name="Zhang Y.J."/>
            <person name="Gao Z.M."/>
            <person name="Yu Y."/>
            <person name="Chen X.L."/>
            <person name="Chen B."/>
            <person name="Zhang Y.Z."/>
        </authorList>
    </citation>
    <scope>NUCLEOTIDE SEQUENCE [LARGE SCALE GENOMIC DNA]</scope>
    <source>
        <strain evidence="3 4">15-R06ZXC-3</strain>
    </source>
</reference>
<dbReference type="InterPro" id="IPR050491">
    <property type="entry name" value="AmpC-like"/>
</dbReference>